<dbReference type="GO" id="GO:0006270">
    <property type="term" value="P:DNA replication initiation"/>
    <property type="evidence" value="ECO:0007669"/>
    <property type="project" value="InterPro"/>
</dbReference>
<dbReference type="Pfam" id="PF09332">
    <property type="entry name" value="Mcm10"/>
    <property type="match status" value="1"/>
</dbReference>
<evidence type="ECO:0000256" key="9">
    <source>
        <dbReference type="SAM" id="MobiDB-lite"/>
    </source>
</evidence>
<feature type="region of interest" description="Disordered" evidence="9">
    <location>
        <begin position="121"/>
        <end position="157"/>
    </location>
</feature>
<dbReference type="OrthoDB" id="273123at2759"/>
<keyword evidence="8" id="KW-0539">Nucleus</keyword>
<feature type="region of interest" description="Disordered" evidence="9">
    <location>
        <begin position="92"/>
        <end position="111"/>
    </location>
</feature>
<feature type="compositionally biased region" description="Basic and acidic residues" evidence="9">
    <location>
        <begin position="133"/>
        <end position="157"/>
    </location>
</feature>
<dbReference type="PANTHER" id="PTHR13454">
    <property type="entry name" value="PROTEIN MCM10 HOMOLOG"/>
    <property type="match status" value="1"/>
</dbReference>
<feature type="domain" description="Replication factor Mcm10 C-terminal" evidence="10">
    <location>
        <begin position="473"/>
        <end position="794"/>
    </location>
</feature>
<feature type="compositionally biased region" description="Polar residues" evidence="9">
    <location>
        <begin position="190"/>
        <end position="205"/>
    </location>
</feature>
<feature type="region of interest" description="Disordered" evidence="9">
    <location>
        <begin position="1"/>
        <end position="61"/>
    </location>
</feature>
<dbReference type="InterPro" id="IPR040184">
    <property type="entry name" value="Mcm10"/>
</dbReference>
<keyword evidence="6" id="KW-0863">Zinc-finger</keyword>
<dbReference type="EMBL" id="QOIP01000008">
    <property type="protein sequence ID" value="RLU19688.1"/>
    <property type="molecule type" value="Genomic_DNA"/>
</dbReference>
<dbReference type="SMART" id="SM01280">
    <property type="entry name" value="Mcm10"/>
    <property type="match status" value="1"/>
</dbReference>
<name>A0A3L8DIM1_OOCBI</name>
<keyword evidence="5" id="KW-0479">Metal-binding</keyword>
<comment type="subcellular location">
    <subcellularLocation>
        <location evidence="1">Nucleus</location>
    </subcellularLocation>
</comment>
<dbReference type="InterPro" id="IPR015408">
    <property type="entry name" value="Znf_Mcm10/DnaG"/>
</dbReference>
<keyword evidence="4" id="KW-0235">DNA replication</keyword>
<evidence type="ECO:0000256" key="2">
    <source>
        <dbReference type="ARBA" id="ARBA00009679"/>
    </source>
</evidence>
<dbReference type="GO" id="GO:0003697">
    <property type="term" value="F:single-stranded DNA binding"/>
    <property type="evidence" value="ECO:0007669"/>
    <property type="project" value="InterPro"/>
</dbReference>
<reference evidence="11 12" key="1">
    <citation type="journal article" date="2018" name="Genome Res.">
        <title>The genomic architecture and molecular evolution of ant odorant receptors.</title>
        <authorList>
            <person name="McKenzie S.K."/>
            <person name="Kronauer D.J.C."/>
        </authorList>
    </citation>
    <scope>NUCLEOTIDE SEQUENCE [LARGE SCALE GENOMIC DNA]</scope>
    <source>
        <strain evidence="11">Clonal line C1</strain>
    </source>
</reference>
<dbReference type="GO" id="GO:0043596">
    <property type="term" value="C:nuclear replication fork"/>
    <property type="evidence" value="ECO:0007669"/>
    <property type="project" value="TreeGrafter"/>
</dbReference>
<dbReference type="Pfam" id="PF09329">
    <property type="entry name" value="zf-primase"/>
    <property type="match status" value="1"/>
</dbReference>
<feature type="compositionally biased region" description="Basic and acidic residues" evidence="9">
    <location>
        <begin position="98"/>
        <end position="111"/>
    </location>
</feature>
<organism evidence="11 12">
    <name type="scientific">Ooceraea biroi</name>
    <name type="common">Clonal raider ant</name>
    <name type="synonym">Cerapachys biroi</name>
    <dbReference type="NCBI Taxonomy" id="2015173"/>
    <lineage>
        <taxon>Eukaryota</taxon>
        <taxon>Metazoa</taxon>
        <taxon>Ecdysozoa</taxon>
        <taxon>Arthropoda</taxon>
        <taxon>Hexapoda</taxon>
        <taxon>Insecta</taxon>
        <taxon>Pterygota</taxon>
        <taxon>Neoptera</taxon>
        <taxon>Endopterygota</taxon>
        <taxon>Hymenoptera</taxon>
        <taxon>Apocrita</taxon>
        <taxon>Aculeata</taxon>
        <taxon>Formicoidea</taxon>
        <taxon>Formicidae</taxon>
        <taxon>Dorylinae</taxon>
        <taxon>Ooceraea</taxon>
    </lineage>
</organism>
<comment type="similarity">
    <text evidence="2">Belongs to the MCM10 family.</text>
</comment>
<dbReference type="InterPro" id="IPR012340">
    <property type="entry name" value="NA-bd_OB-fold"/>
</dbReference>
<evidence type="ECO:0000256" key="1">
    <source>
        <dbReference type="ARBA" id="ARBA00004123"/>
    </source>
</evidence>
<evidence type="ECO:0000256" key="5">
    <source>
        <dbReference type="ARBA" id="ARBA00022723"/>
    </source>
</evidence>
<proteinExistence type="inferred from homology"/>
<comment type="caution">
    <text evidence="11">The sequence shown here is derived from an EMBL/GenBank/DDBJ whole genome shotgun (WGS) entry which is preliminary data.</text>
</comment>
<dbReference type="Proteomes" id="UP000279307">
    <property type="component" value="Chromosome 8"/>
</dbReference>
<dbReference type="InterPro" id="IPR056791">
    <property type="entry name" value="Znf_Mcm10_C"/>
</dbReference>
<feature type="compositionally biased region" description="Basic residues" evidence="9">
    <location>
        <begin position="13"/>
        <end position="22"/>
    </location>
</feature>
<evidence type="ECO:0000313" key="12">
    <source>
        <dbReference type="Proteomes" id="UP000279307"/>
    </source>
</evidence>
<dbReference type="Pfam" id="PF22379">
    <property type="entry name" value="OB_MCM10"/>
    <property type="match status" value="1"/>
</dbReference>
<evidence type="ECO:0000259" key="10">
    <source>
        <dbReference type="SMART" id="SM01280"/>
    </source>
</evidence>
<protein>
    <recommendedName>
        <fullName evidence="3">Protein MCM10 homolog</fullName>
    </recommendedName>
</protein>
<evidence type="ECO:0000256" key="7">
    <source>
        <dbReference type="ARBA" id="ARBA00022833"/>
    </source>
</evidence>
<evidence type="ECO:0000256" key="8">
    <source>
        <dbReference type="ARBA" id="ARBA00023242"/>
    </source>
</evidence>
<dbReference type="InterPro" id="IPR055065">
    <property type="entry name" value="OB_MCM10"/>
</dbReference>
<dbReference type="InterPro" id="IPR015411">
    <property type="entry name" value="Rep_factor_Mcm10_C"/>
</dbReference>
<feature type="region of interest" description="Disordered" evidence="9">
    <location>
        <begin position="176"/>
        <end position="205"/>
    </location>
</feature>
<dbReference type="GO" id="GO:0008270">
    <property type="term" value="F:zinc ion binding"/>
    <property type="evidence" value="ECO:0007669"/>
    <property type="project" value="UniProtKB-KW"/>
</dbReference>
<evidence type="ECO:0000256" key="3">
    <source>
        <dbReference type="ARBA" id="ARBA00017770"/>
    </source>
</evidence>
<keyword evidence="7" id="KW-0862">Zinc</keyword>
<dbReference type="AlphaFoldDB" id="A0A3L8DIM1"/>
<dbReference type="Gene3D" id="2.40.50.140">
    <property type="entry name" value="Nucleic acid-binding proteins"/>
    <property type="match status" value="1"/>
</dbReference>
<accession>A0A3L8DIM1</accession>
<evidence type="ECO:0000313" key="11">
    <source>
        <dbReference type="EMBL" id="RLU19688.1"/>
    </source>
</evidence>
<evidence type="ECO:0000256" key="6">
    <source>
        <dbReference type="ARBA" id="ARBA00022771"/>
    </source>
</evidence>
<dbReference type="PANTHER" id="PTHR13454:SF11">
    <property type="entry name" value="PROTEIN MCM10 HOMOLOG"/>
    <property type="match status" value="1"/>
</dbReference>
<dbReference type="FunFam" id="2.40.50.140:FF:000174">
    <property type="entry name" value="DNA replication licensing factor mcm10"/>
    <property type="match status" value="1"/>
</dbReference>
<dbReference type="GO" id="GO:0003688">
    <property type="term" value="F:DNA replication origin binding"/>
    <property type="evidence" value="ECO:0007669"/>
    <property type="project" value="TreeGrafter"/>
</dbReference>
<sequence length="809" mass="90758">MIMFSPPTDQLGKCKRRGRKQHQVTEQDGEVERLPIALRKRTSRAAGAVGRSHSRDHGNVRHRGVGPIKIIRSSVSNDVDLDILNDLISNVTEETEEPERHEEAKQPEPKKSLTELQFNFLDSAPSNVNNENKITDDKSTSEIYDDKLDSSDDEDRRYFEEQKYSNYGREIKQLLKESSVPDVKRPPRLQNETSKTSDFNTNKNKTCNLNDAAKNSSNSNTLVARDVYSDPFFGIRIINPLISSTELRERMKGKVAVTVSRVKSHIISDNAHSDWVIAGVLINKSATKTSQKGTSYCIWRISDLSDDMKTVSVFLFSSAYKQLWKTITGSAIGILNPNVLENKDNVDQATLSIDNPQKLMILGRSKDMGKCKSVKRNGDACTAIVNTSRCEYCVYHVKQEYRKCTRRADLQSSNTGHGFSGDALKRMSKQTATRKPYNGMAPFVPVLATRNEKLYEKDRARLELLSEAASGSNDVRKVKNDVKPEVSNVDAKKGVSVELTNKQSKKDFERLNKLRGWQPSRQVMVQSTANGSVLCSSPVEPKESNSVLMKPKSNHVDKKISLTSLASSPRLGIGCSQGTIDFSEPITKKQVHTAKMNAIKWVQEHGKIKAKSPNQVCMSSKSKLEKNAKRCRETDQQEGEEGAKKAKIISDKFKEILEAKSSHTDLIEKSYDEEKEKYFNKLEAKERMEEKMMSTFKVNCKAVKCALCKYTAFSASDMCKEQRHPLRVIDAVKRFFKCADCGNRTVSLNRMPSHSCGKCSSSSWTRAAMMDEKKIAIAAETLSIRGAEEKFLGSAVKDANLNLLVPIED</sequence>
<gene>
    <name evidence="11" type="ORF">DMN91_008245</name>
</gene>
<evidence type="ECO:0000256" key="4">
    <source>
        <dbReference type="ARBA" id="ARBA00022705"/>
    </source>
</evidence>
<dbReference type="Pfam" id="PF24863">
    <property type="entry name" value="zf-CCCH_Mcm10"/>
    <property type="match status" value="1"/>
</dbReference>